<evidence type="ECO:0000313" key="37">
    <source>
        <dbReference type="EMBL" id="AEN20453.1"/>
    </source>
</evidence>
<feature type="short sequence motif" description="YXXL motif; contains endocytosis signal" evidence="32">
    <location>
        <begin position="703"/>
        <end position="706"/>
    </location>
</feature>
<comment type="domain">
    <text evidence="32">The membrane proximal external region (MPER) present in gp41 is a tryptophan-rich region recognized by the antibodies 2F5, Z13, and 4E10. MPER seems to play a role in fusion.</text>
</comment>
<evidence type="ECO:0000256" key="22">
    <source>
        <dbReference type="ARBA" id="ARBA00022989"/>
    </source>
</evidence>
<keyword evidence="29 32" id="KW-0899">Viral immunoevasion</keyword>
<evidence type="ECO:0000256" key="26">
    <source>
        <dbReference type="ARBA" id="ARBA00023139"/>
    </source>
</evidence>
<comment type="subcellular location">
    <molecule>Transmembrane protein gp41</molecule>
    <subcellularLocation>
        <location evidence="32">Virion membrane</location>
        <topology evidence="32">Single-pass type I membrane protein</topology>
    </subcellularLocation>
    <subcellularLocation>
        <location evidence="32">Host cell membrane</location>
        <topology evidence="32">Single-pass type I membrane protein</topology>
    </subcellularLocation>
    <subcellularLocation>
        <location evidence="32">Host endosome membrane</location>
        <topology evidence="32">Single-pass type I membrane protein</topology>
    </subcellularLocation>
    <text evidence="32">It is probably concentrated at the site of budding and incorporated into the virions possibly by contacts between the cytoplasmic tail of Env and the N-terminus of Gag.</text>
</comment>
<feature type="chain" id="PRO_5023552956" description="Transmembrane protein gp41" evidence="32">
    <location>
        <begin position="503"/>
        <end position="847"/>
    </location>
</feature>
<keyword evidence="28 32" id="KW-0325">Glycoprotein</keyword>
<evidence type="ECO:0000256" key="3">
    <source>
        <dbReference type="ARBA" id="ARBA00004505"/>
    </source>
</evidence>
<dbReference type="Gene3D" id="1.10.287.210">
    <property type="match status" value="1"/>
</dbReference>
<keyword evidence="20 32" id="KW-0261">Viral envelope protein</keyword>
<evidence type="ECO:0000256" key="7">
    <source>
        <dbReference type="ARBA" id="ARBA00022506"/>
    </source>
</evidence>
<evidence type="ECO:0000256" key="29">
    <source>
        <dbReference type="ARBA" id="ARBA00023280"/>
    </source>
</evidence>
<dbReference type="InterPro" id="IPR000777">
    <property type="entry name" value="HIV1_Gp120"/>
</dbReference>
<dbReference type="InterPro" id="IPR000328">
    <property type="entry name" value="GP41-like"/>
</dbReference>
<evidence type="ECO:0000256" key="33">
    <source>
        <dbReference type="RuleBase" id="RU363095"/>
    </source>
</evidence>
<keyword evidence="11 32" id="KW-0945">Host-virus interaction</keyword>
<gene>
    <name evidence="32 37" type="primary">env</name>
</gene>
<comment type="subunit">
    <text evidence="32">The mature envelope protein (Env) consists of a homotrimer of non-covalently associated gp120-gp41 heterodimers. The resulting complex protrudes from the virus surface as a spike. There seems to be as few as 10 spikes on the average virion. Surface protein gp120 interacts with host CD4, CCR5 and CXCR4. Gp120 also interacts with the C-type lectins CD209/DC-SIGN and CLEC4M/DC-SIGNR (collectively referred to as DC-SIGN(R)). Gp120 and gp41 interact with GalCer. Gp120 interacts with host ITGA4/ITGB7 complex; on CD4+ T-cells, this interaction results in rapid activation of integrin ITGAL/LFA-1, which facilitates efficient cell-to-cell spreading of HIV-1. Gp120 interacts with cell-associated heparan sulfate; this interaction increases virus infectivity on permissive cells and may be involved in infection of CD4- cells.</text>
</comment>
<comment type="function">
    <text evidence="32">Surface protein gp120: Attaches the virus to the host lymphoid cell by binding to the primary receptor CD4. This interaction induces a structural rearrangement creating a high affinity binding site for a chemokine coreceptor like CXCR4 and/or CCR5. Acts as a ligand for CD209/DC-SIGN and CLEC4M/DC-SIGNR, which are respectively found on dendritic cells (DCs), and on endothelial cells of liver sinusoids and lymph node sinuses. These interactions allow capture of viral particles at mucosal surfaces by these cells and subsequent transmission to permissive cells. HIV subverts the migration properties of dendritic cells to gain access to CD4+ T-cells in lymph nodes. Virus transmission to permissive T-cells occurs either in trans (without DCs infection, through viral capture and transmission), or in cis (following DCs productive infection, through the usual CD4-gp120 interaction), thereby inducing a robust infection. In trans infection, bound virions remain infectious over days and it is proposed that they are not degraded, but protected in non-lysosomal acidic organelles within the DCs close to the cell membrane thus contributing to the viral infectious potential during DCs' migration from the periphery to the lymphoid tissues. On arrival at lymphoid tissues, intact virions recycle back to DCs' cell surface allowing virus transmission to CD4+ T-cells.</text>
</comment>
<protein>
    <recommendedName>
        <fullName evidence="32">Envelope glycoprotein gp160</fullName>
    </recommendedName>
    <alternativeName>
        <fullName evidence="32">Env polyprotein</fullName>
    </alternativeName>
    <component>
        <recommendedName>
            <fullName evidence="32">Surface protein gp120</fullName>
            <shortName evidence="32">SU</shortName>
        </recommendedName>
        <alternativeName>
            <fullName evidence="32">Glycoprotein 120</fullName>
            <shortName evidence="32">gp120</shortName>
        </alternativeName>
    </component>
    <component>
        <recommendedName>
            <fullName evidence="32">Transmembrane protein gp41</fullName>
            <shortName evidence="32">TM</shortName>
        </recommendedName>
        <alternativeName>
            <fullName evidence="32">Glycoprotein 41</fullName>
            <shortName evidence="32">gp41</shortName>
        </alternativeName>
    </component>
</protein>
<reference evidence="37" key="2">
    <citation type="journal article" date="2011" name="PLoS Pathog.">
        <title>Recurrent Signature Patterns in HIV-1 B Clade Envelope Glycoproteins Associated with either Early or Chronic Infections.</title>
        <authorList>
            <person name="Gnanakaran S."/>
            <person name="Bhattacharya T."/>
            <person name="Daniels M."/>
            <person name="Keele B.F."/>
            <person name="Hraber P.T."/>
            <person name="Lapedes A.S."/>
            <person name="Shen T."/>
            <person name="Gaschen B."/>
            <person name="Krishnamoorthy M."/>
            <person name="Li H."/>
            <person name="Decker J.M."/>
            <person name="Salazar-Gonzalez J.F."/>
            <person name="Wang S."/>
            <person name="Jiang C."/>
            <person name="Gao F."/>
            <person name="Swanstrom R."/>
            <person name="Anderson J.A."/>
            <person name="Ping L.H."/>
            <person name="Cohen M.S."/>
            <person name="Markowitz M."/>
            <person name="Goepfert P.A."/>
            <person name="Saag M.S."/>
            <person name="Eron J.J."/>
            <person name="Hicks C.B."/>
            <person name="Blattner W.A."/>
            <person name="Tomaras G.D."/>
            <person name="Asmal M."/>
            <person name="Letvin N.L."/>
            <person name="Gilbert P.B."/>
            <person name="Decamp A.C."/>
            <person name="Magaret C.A."/>
            <person name="Schief W.R."/>
            <person name="Ban Y.E."/>
            <person name="Zhang M."/>
            <person name="Soderberg K.A."/>
            <person name="Sodroski J.G."/>
            <person name="Haynes B.F."/>
            <person name="Shaw G.M."/>
            <person name="Hahn B.H."/>
            <person name="Korber B."/>
        </authorList>
    </citation>
    <scope>NUCLEOTIDE SEQUENCE</scope>
    <source>
        <strain evidence="37">1352_C6</strain>
    </source>
</reference>
<keyword evidence="23 32" id="KW-1039">Host endosome</keyword>
<dbReference type="GO" id="GO:0075512">
    <property type="term" value="P:clathrin-dependent endocytosis of virus by host cell"/>
    <property type="evidence" value="ECO:0007669"/>
    <property type="project" value="UniProtKB-UniRule"/>
</dbReference>
<keyword evidence="30 32" id="KW-0449">Lipoprotein</keyword>
<feature type="region of interest" description="CD4-binding loop" evidence="32">
    <location>
        <begin position="359"/>
        <end position="369"/>
    </location>
</feature>
<feature type="domain" description="Retroviral envelope protein GP41-like" evidence="36">
    <location>
        <begin position="521"/>
        <end position="710"/>
    </location>
</feature>
<dbReference type="GO" id="GO:0044175">
    <property type="term" value="C:host cell endosome membrane"/>
    <property type="evidence" value="ECO:0007669"/>
    <property type="project" value="UniProtKB-SubCell"/>
</dbReference>
<dbReference type="HAMAP" id="MF_04083">
    <property type="entry name" value="HIV_ENV"/>
    <property type="match status" value="1"/>
</dbReference>
<keyword evidence="21 32" id="KW-1164">Virus endocytosis by host</keyword>
<evidence type="ECO:0000256" key="17">
    <source>
        <dbReference type="ARBA" id="ARBA00022804"/>
    </source>
</evidence>
<dbReference type="GO" id="GO:0052031">
    <property type="term" value="P:symbiont-mediated perturbation of host defense response"/>
    <property type="evidence" value="ECO:0007669"/>
    <property type="project" value="UniProtKB-UniRule"/>
</dbReference>
<proteinExistence type="inferred from homology"/>
<feature type="region of interest" description="Immunosuppression" evidence="32">
    <location>
        <begin position="565"/>
        <end position="583"/>
    </location>
</feature>
<feature type="region of interest" description="V2" evidence="32">
    <location>
        <begin position="154"/>
        <end position="193"/>
    </location>
</feature>
<feature type="transmembrane region" description="Helical" evidence="33">
    <location>
        <begin position="503"/>
        <end position="526"/>
    </location>
</feature>
<dbReference type="InterPro" id="IPR037527">
    <property type="entry name" value="Gp160"/>
</dbReference>
<feature type="lipid moiety-binding region" description="S-palmitoyl cysteine; by host" evidence="32">
    <location>
        <position position="755"/>
    </location>
</feature>
<dbReference type="GO" id="GO:0019082">
    <property type="term" value="P:viral protein processing"/>
    <property type="evidence" value="ECO:0007669"/>
    <property type="project" value="UniProtKB-UniRule"/>
</dbReference>
<comment type="PTM">
    <text evidence="32">Palmitoylation of the transmembrane protein and of Env polyprotein (prior to its proteolytic cleavage) is essential for their association with host cell membrane lipid rafts. Palmitoylation is therefore required for envelope trafficking to classical lipid rafts, but not for viral replication.</text>
</comment>
<evidence type="ECO:0000256" key="21">
    <source>
        <dbReference type="ARBA" id="ARBA00022890"/>
    </source>
</evidence>
<evidence type="ECO:0000256" key="25">
    <source>
        <dbReference type="ARBA" id="ARBA00023136"/>
    </source>
</evidence>
<keyword evidence="9 32" id="KW-1032">Host cell membrane</keyword>
<keyword evidence="27 32" id="KW-1015">Disulfide bond</keyword>
<organism evidence="37">
    <name type="scientific">Human immunodeficiency virus type 1</name>
    <name type="common">HIV-1</name>
    <dbReference type="NCBI Taxonomy" id="11676"/>
    <lineage>
        <taxon>Viruses</taxon>
        <taxon>Riboviria</taxon>
        <taxon>Pararnavirae</taxon>
        <taxon>Artverviricota</taxon>
        <taxon>Revtraviricetes</taxon>
        <taxon>Ortervirales</taxon>
        <taxon>Retroviridae</taxon>
        <taxon>Orthoretrovirinae</taxon>
        <taxon>Lentivirus</taxon>
        <taxon>Lentivirus humimdef1</taxon>
    </lineage>
</organism>
<dbReference type="GO" id="GO:1903908">
    <property type="term" value="P:positive regulation of plasma membrane raft polarization"/>
    <property type="evidence" value="ECO:0007669"/>
    <property type="project" value="UniProtKB-UniRule"/>
</dbReference>
<keyword evidence="10 32" id="KW-1165">Clathrin-mediated endocytosis of virus by host</keyword>
<evidence type="ECO:0000256" key="28">
    <source>
        <dbReference type="ARBA" id="ARBA00023180"/>
    </source>
</evidence>
<comment type="miscellaneous">
    <text evidence="32">Inhibitors targeting HIV-1 viral envelope proteins are used as antiretroviral drugs. Attachment of virions to the cell surface via non-specific interactions and CD4 binding can be blocked by inhibitors that include cyanovirin-N, cyclotriazadisulfonamide analogs, PRO 2000, TNX 355 and PRO 542. In addition, BMS 806 can block CD4-induced conformational changes. Env interactions with the coreceptor molecules can be targeted by CCR5 antagonists including SCH-D, maraviroc (UK 427857) and aplaviroc (GW 873140), and the CXCR4 antagonist AMD 070. Fusion of viral and cellular membranes can be inhibited by peptides such as enfuvirtide and tifuvirtide (T 1249). Resistance to inhibitors associated with mutations in Env are observed. Most of the time, single mutations confer only a modest reduction in drug susceptibility. Combination of several mutations is usually required to develop a high-level drug resistance.</text>
</comment>
<feature type="topological domain" description="Cytoplasmic" evidence="32">
    <location>
        <begin position="697"/>
        <end position="847"/>
    </location>
</feature>
<keyword evidence="31 32" id="KW-1160">Virus entry into host cell</keyword>
<feature type="short sequence motif" description="Di-leucine internalization motif" evidence="32">
    <location>
        <begin position="846"/>
        <end position="847"/>
    </location>
</feature>
<comment type="subcellular location">
    <molecule>Surface protein gp120</molecule>
    <subcellularLocation>
        <location evidence="32">Virion membrane</location>
        <topology evidence="32">Peripheral membrane protein</topology>
    </subcellularLocation>
    <subcellularLocation>
        <location evidence="32">Host cell membrane</location>
        <topology evidence="32">Peripheral membrane protein</topology>
    </subcellularLocation>
    <subcellularLocation>
        <location evidence="32">Host endosome membrane</location>
        <topology evidence="32">Single-pass type I membrane protein</topology>
    </subcellularLocation>
    <text evidence="32">The surface protein is not anchored to the viral envelope, but associates with the extravirion surface through its binding to TM. It is probably concentrated at the site of budding and incorporated into the virions possibly by contacts between the cytoplasmic tail of Env and the N-terminus of Gag.</text>
</comment>
<comment type="PTM">
    <text evidence="32">Highly glycosylated by host. The high number of glycan on the protein is reffered to as 'glycan shield' because it contributes to hide protein sequence from adaptive immune system.</text>
</comment>
<evidence type="ECO:0000256" key="23">
    <source>
        <dbReference type="ARBA" id="ARBA00023046"/>
    </source>
</evidence>
<dbReference type="EMBL" id="HQ216554">
    <property type="protein sequence ID" value="AEN20453.1"/>
    <property type="molecule type" value="Genomic_RNA"/>
</dbReference>
<comment type="similarity">
    <text evidence="32">Belongs to the HIV-1 env protein family.</text>
</comment>
<feature type="site" description="Cleavage; by host furin" evidence="32">
    <location>
        <begin position="502"/>
        <end position="503"/>
    </location>
</feature>
<keyword evidence="17 32" id="KW-1161">Viral attachment to host cell</keyword>
<dbReference type="GO" id="GO:0039654">
    <property type="term" value="P:fusion of virus membrane with host endosome membrane"/>
    <property type="evidence" value="ECO:0007669"/>
    <property type="project" value="UniProtKB-UniRule"/>
</dbReference>
<dbReference type="Pfam" id="PF00516">
    <property type="entry name" value="GP120"/>
    <property type="match status" value="2"/>
</dbReference>
<evidence type="ECO:0000256" key="10">
    <source>
        <dbReference type="ARBA" id="ARBA00022570"/>
    </source>
</evidence>
<evidence type="ECO:0000256" key="34">
    <source>
        <dbReference type="SAM" id="MobiDB-lite"/>
    </source>
</evidence>
<evidence type="ECO:0000256" key="31">
    <source>
        <dbReference type="ARBA" id="ARBA00023296"/>
    </source>
</evidence>
<keyword evidence="24 32" id="KW-0175">Coiled coil</keyword>
<accession>G3D8Q7</accession>
<dbReference type="FunFam" id="1.10.287.210:FF:000001">
    <property type="entry name" value="Envelope glycoprotein gp160"/>
    <property type="match status" value="1"/>
</dbReference>
<evidence type="ECO:0000256" key="18">
    <source>
        <dbReference type="ARBA" id="ARBA00022844"/>
    </source>
</evidence>
<feature type="disulfide bond" evidence="32">
    <location>
        <begin position="215"/>
        <end position="244"/>
    </location>
</feature>
<evidence type="ECO:0000256" key="8">
    <source>
        <dbReference type="ARBA" id="ARBA00022510"/>
    </source>
</evidence>
<evidence type="ECO:0000256" key="20">
    <source>
        <dbReference type="ARBA" id="ARBA00022879"/>
    </source>
</evidence>
<comment type="domain">
    <text evidence="32">The YXXL motif is involved in determining the exact site of viral release at the surface of infected mononuclear cells and promotes endocytosis. YXXL and di-leucine endocytosis motifs interact directly or indirectly with the clathrin adapter complexes, opperate independently, and their activities are not additive.</text>
</comment>
<comment type="domain">
    <text evidence="32 33">The 17 amino acids long immunosuppressive region is present in many retroviral envelope proteins. Synthetic peptides derived from this relatively conserved sequence inhibit immune function in vitro and in vivo.</text>
</comment>
<evidence type="ECO:0000256" key="9">
    <source>
        <dbReference type="ARBA" id="ARBA00022511"/>
    </source>
</evidence>
<dbReference type="SUPFAM" id="SSF58069">
    <property type="entry name" value="Virus ectodomain"/>
    <property type="match status" value="1"/>
</dbReference>
<evidence type="ECO:0000256" key="13">
    <source>
        <dbReference type="ARBA" id="ARBA00022685"/>
    </source>
</evidence>
<comment type="function">
    <text evidence="32">Transmembrane protein gp41: Acts as a class I viral fusion protein. Under the current model, the protein has at least 3 conformational states: pre-fusion native state, pre-hairpin intermediate state, and post-fusion hairpin state. During fusion of viral and target intracellular membranes, the coiled coil regions (heptad repeats) assume a trimer-of-hairpins structure, positioning the fusion peptide in close proximity to the C-terminal region of the ectodomain. The formation of this structure appears to drive apposition and subsequent fusion of viral and target cell membranes. Complete fusion occurs in host cell endosomes and is dynamin-dependent, however some lipid transfer might occur at the plasma membrane. The virus undergoes clathrin-dependent internalization long before endosomal fusion, thus minimizing the surface exposure of conserved viral epitopes during fusion and reducing the efficacy of inhibitors targeting these epitopes. Membranes fusion leads to delivery of the nucleocapsid into the cytoplasm.</text>
</comment>
<comment type="miscellaneous">
    <text evidence="32">HIV-1 lineages are divided in three main groups, M (for Major), O (for Outlier), and N (for New, or Non-M, Non-O). The vast majority of strains found worldwide belong to the group M. Group O seems to be endemic to and largely confined to Cameroon and neighboring countries in West Central Africa, where these viruses represent a small minority of HIV-1 strains. The group N is represented by a limited number of isolates from Cameroonian persons. The group M is further subdivided in 9 clades or subtypes (A to D, F to H, J and K).</text>
</comment>
<dbReference type="GO" id="GO:1903911">
    <property type="term" value="P:positive regulation of receptor clustering"/>
    <property type="evidence" value="ECO:0007669"/>
    <property type="project" value="UniProtKB-UniRule"/>
</dbReference>
<evidence type="ECO:0000256" key="30">
    <source>
        <dbReference type="ARBA" id="ARBA00023288"/>
    </source>
</evidence>
<dbReference type="GO" id="GO:0019031">
    <property type="term" value="C:viral envelope"/>
    <property type="evidence" value="ECO:0007669"/>
    <property type="project" value="UniProtKB-KW"/>
</dbReference>
<dbReference type="SUPFAM" id="SSF56502">
    <property type="entry name" value="gp120 core"/>
    <property type="match status" value="2"/>
</dbReference>
<evidence type="ECO:0000259" key="35">
    <source>
        <dbReference type="Pfam" id="PF00516"/>
    </source>
</evidence>
<dbReference type="Pfam" id="PF00517">
    <property type="entry name" value="GP41"/>
    <property type="match status" value="1"/>
</dbReference>
<keyword evidence="8 32" id="KW-1170">Fusion of virus membrane with host endosomal membrane</keyword>
<sequence length="847" mass="96287">MRVKGIRRNYQNWWWRWGTMLLGMLMICSMAEQLWVTVYYGVPVWKEANTTLFCASDAKAYDTEVHNVWATHACVPTDPNPQEVVLANVTEKFNGWKNNMVEQMHEDIISLWDQSLKPCVKLTPLCVTLICTNYTKNASSSGESGMGGEEMKNCSFNVTTNIRDKVKKEYALFYNLDVIPIDDGNTSYRLRSCNTSVITQACPKVSCEPIPIHYCAPAGFAILKCNNKTFSGKGPCTNVSTVQCTHGIRPVVSTQLLLNGSLAEEEVIIRSANLTDNTKTIIVQLNESVVINCTRPNNNTRKSIHIAPGRAFYATGEIIGDIRQAHCNISRAEWNKTLEKVVEKLREQFKNKTIAFKQASGGDLEITMHSFNCGGEFFYCNTTQLFNSTWNETGSNNTKGNDTITLPCRIKQIINMWQEVGKAMYAPPIRGQIRCSSNITGLLLTRDGGDNNNSNNEIFRPGGGNMRDNWRSELYKYKVVKIEPLGVAPTRAKRRVVQREKRAIGIGAVFLGFLGAAGSTMGAASITLTVQARQLLSGIVQQQNNLLRAIEAQQHMLQLTVWGIKQLQARVLAVERYLKDQQLLGIWGCSGKLICTTNVPWNSSWSNKSLDKIWNNMTWMEWEREIDNYTGIIYNLIEESQNQQEKNELELLELDKWANLWNWFDISNWLWYIKIFIMIVGGLVGLRIVFTVLSIVNRVRQGYSPLSFQTRPPAQRGPDRPEGIEEEGGERDRDTSGRLVHGLLALVWDDLRSLCLFSYHRLTDFLLIVTRIVELLGRRGWEILKYWWNLLQYWSQELKNSAVSLLNVTAIAVAEGTDRVVEVLQRVFRAFLHIPRRIRQGLERALL</sequence>
<keyword evidence="26 32" id="KW-0564">Palmitate</keyword>
<organismHost>
    <name type="scientific">Homo sapiens</name>
    <name type="common">Human</name>
    <dbReference type="NCBI Taxonomy" id="9606"/>
</organismHost>
<keyword evidence="16 32" id="KW-0732">Signal</keyword>
<dbReference type="Gene3D" id="1.20.5.490">
    <property type="entry name" value="Single helix bin"/>
    <property type="match status" value="1"/>
</dbReference>
<keyword evidence="7 32" id="KW-1168">Fusion of virus membrane with host membrane</keyword>
<keyword evidence="19 32" id="KW-1043">Host membrane</keyword>
<dbReference type="FunFam" id="2.170.40.20:FF:000004">
    <property type="entry name" value="Envelope glycoprotein gp160"/>
    <property type="match status" value="1"/>
</dbReference>
<evidence type="ECO:0000256" key="1">
    <source>
        <dbReference type="ARBA" id="ARBA00004402"/>
    </source>
</evidence>
<evidence type="ECO:0000256" key="19">
    <source>
        <dbReference type="ARBA" id="ARBA00022870"/>
    </source>
</evidence>
<dbReference type="InterPro" id="IPR036377">
    <property type="entry name" value="Gp120_core_sf"/>
</dbReference>
<feature type="region of interest" description="Disordered" evidence="34">
    <location>
        <begin position="707"/>
        <end position="735"/>
    </location>
</feature>
<comment type="function">
    <text evidence="32">Envelope glycoprotein gp160: Oligomerizes in the host endoplasmic reticulum into predominantly trimers. In a second time, gp160 transits in the host Golgi, where glycosylation is completed. The precursor is then proteolytically cleaved in the trans-Golgi and thereby activated by cellular furin or furin-like proteases to produce gp120 and gp41.</text>
</comment>
<dbReference type="GO" id="GO:0016020">
    <property type="term" value="C:membrane"/>
    <property type="evidence" value="ECO:0007669"/>
    <property type="project" value="UniProtKB-UniRule"/>
</dbReference>
<evidence type="ECO:0000256" key="2">
    <source>
        <dbReference type="ARBA" id="ARBA00004433"/>
    </source>
</evidence>
<evidence type="ECO:0000256" key="15">
    <source>
        <dbReference type="ARBA" id="ARBA00022703"/>
    </source>
</evidence>
<feature type="disulfide bond" evidence="32">
    <location>
        <begin position="225"/>
        <end position="236"/>
    </location>
</feature>
<keyword evidence="15 32" id="KW-0053">Apoptosis</keyword>
<dbReference type="GO" id="GO:0020002">
    <property type="term" value="C:host cell plasma membrane"/>
    <property type="evidence" value="ECO:0007669"/>
    <property type="project" value="UniProtKB-SubCell"/>
</dbReference>
<keyword evidence="22 32" id="KW-1133">Transmembrane helix</keyword>
<comment type="PTM">
    <text evidence="32">Specific enzymatic cleavages in vivo yield mature proteins. Envelope glycoproteins are synthesized as a inactive precursor that is heavily N-glycosylated and processed likely by host cell furin in the Golgi to yield the mature SU and TM proteins. The cleavage site between SU and TM requires the minimal sequence [KR]-X-[KR]-R. About 2 of the 9 disulfide bonds of gp41 are reduced by P4HB/PDI, following binding to CD4 receptor.</text>
</comment>
<evidence type="ECO:0000256" key="11">
    <source>
        <dbReference type="ARBA" id="ARBA00022581"/>
    </source>
</evidence>
<dbReference type="GO" id="GO:0019062">
    <property type="term" value="P:virion attachment to host cell"/>
    <property type="evidence" value="ECO:0007669"/>
    <property type="project" value="UniProtKB-UniRule"/>
</dbReference>
<evidence type="ECO:0000256" key="4">
    <source>
        <dbReference type="ARBA" id="ARBA00004563"/>
    </source>
</evidence>
<dbReference type="GO" id="GO:0005198">
    <property type="term" value="F:structural molecule activity"/>
    <property type="evidence" value="ECO:0007669"/>
    <property type="project" value="UniProtKB-UniRule"/>
</dbReference>
<feature type="domain" description="Human immunodeficiency virus 1 envelope glycoprotein Gp120" evidence="35">
    <location>
        <begin position="34"/>
        <end position="139"/>
    </location>
</feature>
<evidence type="ECO:0000256" key="12">
    <source>
        <dbReference type="ARBA" id="ARBA00022595"/>
    </source>
</evidence>
<keyword evidence="13 32" id="KW-0165">Cleavage on pair of basic residues</keyword>
<keyword evidence="25 32" id="KW-0472">Membrane</keyword>
<dbReference type="Gene3D" id="2.170.40.20">
    <property type="entry name" value="Human immunodeficiency virus 1, Gp160, envelope glycoprotein"/>
    <property type="match status" value="2"/>
</dbReference>
<evidence type="ECO:0000256" key="27">
    <source>
        <dbReference type="ARBA" id="ARBA00023157"/>
    </source>
</evidence>
<comment type="subcellular location">
    <subcellularLocation>
        <location evidence="3">Host cell membrane</location>
        <topology evidence="3">Peripheral membrane protein</topology>
    </subcellularLocation>
    <subcellularLocation>
        <location evidence="1">Host cell membrane</location>
        <topology evidence="1">Single-pass type I membrane protein</topology>
    </subcellularLocation>
    <subcellularLocation>
        <location evidence="2">Host endosome membrane</location>
        <topology evidence="2">Peripheral membrane protein</topology>
    </subcellularLocation>
    <subcellularLocation>
        <location evidence="5">Host endosome membrane</location>
        <topology evidence="5">Single-pass type I membrane protein</topology>
    </subcellularLocation>
    <subcellularLocation>
        <location evidence="6">Virion membrane</location>
        <topology evidence="6">Peripheral membrane protein</topology>
    </subcellularLocation>
    <subcellularLocation>
        <location evidence="4">Virion membrane</location>
        <topology evidence="4">Single-pass type I membrane protein</topology>
    </subcellularLocation>
</comment>
<dbReference type="GO" id="GO:0019064">
    <property type="term" value="P:fusion of virus membrane with host plasma membrane"/>
    <property type="evidence" value="ECO:0007669"/>
    <property type="project" value="UniProtKB-UniRule"/>
</dbReference>
<feature type="region of interest" description="MPER; binding to GalCer" evidence="32">
    <location>
        <begin position="653"/>
        <end position="674"/>
    </location>
</feature>
<dbReference type="FunFam" id="2.170.40.20:FF:000003">
    <property type="entry name" value="Envelope glycoprotein gp160"/>
    <property type="match status" value="1"/>
</dbReference>
<evidence type="ECO:0000256" key="16">
    <source>
        <dbReference type="ARBA" id="ARBA00022729"/>
    </source>
</evidence>
<feature type="disulfide bond" evidence="32">
    <location>
        <begin position="54"/>
        <end position="74"/>
    </location>
</feature>
<evidence type="ECO:0000256" key="6">
    <source>
        <dbReference type="ARBA" id="ARBA00004650"/>
    </source>
</evidence>
<feature type="transmembrane region" description="Helical" evidence="33">
    <location>
        <begin position="20"/>
        <end position="42"/>
    </location>
</feature>
<comment type="domain">
    <text evidence="32">The CD4-binding region is targeted by the antibody b12.</text>
</comment>
<feature type="region of interest" description="Fusion peptide" evidence="32">
    <location>
        <begin position="503"/>
        <end position="523"/>
    </location>
</feature>
<keyword evidence="12 32" id="KW-1162">Viral penetration into host cytoplasm</keyword>
<name>G3D8Q7_HV1</name>
<evidence type="ECO:0000259" key="36">
    <source>
        <dbReference type="Pfam" id="PF00517"/>
    </source>
</evidence>
<evidence type="ECO:0000256" key="24">
    <source>
        <dbReference type="ARBA" id="ARBA00023054"/>
    </source>
</evidence>
<evidence type="ECO:0000256" key="14">
    <source>
        <dbReference type="ARBA" id="ARBA00022692"/>
    </source>
</evidence>
<dbReference type="FunFam" id="1.20.5.490:FF:000001">
    <property type="entry name" value="Envelope glycoprotein gp160"/>
    <property type="match status" value="1"/>
</dbReference>
<feature type="chain" id="PRO_5023552957" description="Envelope glycoprotein gp160" evidence="32">
    <location>
        <begin position="33"/>
        <end position="847"/>
    </location>
</feature>
<evidence type="ECO:0000256" key="5">
    <source>
        <dbReference type="ARBA" id="ARBA00004578"/>
    </source>
</evidence>
<feature type="transmembrane region" description="Helical" evidence="33">
    <location>
        <begin position="669"/>
        <end position="696"/>
    </location>
</feature>
<reference evidence="37" key="1">
    <citation type="submission" date="2010-08" db="EMBL/GenBank/DDBJ databases">
        <authorList>
            <person name="Gnanakaran G."/>
            <person name="Keele B."/>
            <person name="Li H."/>
            <person name="Wang S."/>
            <person name="Williamson C."/>
            <person name="Gao F."/>
            <person name="Swanstrom R."/>
            <person name="Cohen M."/>
            <person name="Daniels M."/>
            <person name="Hraber P."/>
            <person name="Gaschen B."/>
            <person name="Ashmal M."/>
            <person name="Letvin N."/>
            <person name="Haynes B."/>
            <person name="Hahn B."/>
            <person name="Shaw G."/>
            <person name="Bhattacharya T."/>
            <person name="Korber B."/>
        </authorList>
    </citation>
    <scope>NUCLEOTIDE SEQUENCE</scope>
    <source>
        <strain evidence="37">1352_C6</strain>
    </source>
</reference>
<dbReference type="CDD" id="cd09909">
    <property type="entry name" value="HIV-1-like_HR1-HR2"/>
    <property type="match status" value="1"/>
</dbReference>
<evidence type="ECO:0000256" key="32">
    <source>
        <dbReference type="HAMAP-Rule" id="MF_04083"/>
    </source>
</evidence>
<dbReference type="GO" id="GO:0055036">
    <property type="term" value="C:virion membrane"/>
    <property type="evidence" value="ECO:0007669"/>
    <property type="project" value="UniProtKB-SubCell"/>
</dbReference>
<comment type="caution">
    <text evidence="32 33">Lacks conserved residue(s) required for the propagation of feature annotation.</text>
</comment>
<comment type="domain">
    <text evidence="32">Some of the most genetically diverse regions of the viral genome are present in Env. They are called variable regions 1 through 5 (V1 through V5). Coreceptor usage of gp120 is determined mainly by the primary structure of the third variable region (V3) in the outer domain of gp120. The sequence of V3 determines which coreceptor, CCR5 and/or CXCR4 (corresponding to R5/macrophage, X4/T cell and R5X4/T cell and macrophage tropism), is used to trigger the fusion potential of the Env complex, and hence which cells the virus can infect. Binding to CCR5 involves a region adjacent in addition to V3.</text>
</comment>
<feature type="coiled-coil region" evidence="32">
    <location>
        <begin position="624"/>
        <end position="658"/>
    </location>
</feature>
<feature type="domain" description="Human immunodeficiency virus 1 envelope glycoprotein Gp120" evidence="35">
    <location>
        <begin position="144"/>
        <end position="502"/>
    </location>
</feature>
<feature type="disulfide bond" evidence="32">
    <location>
        <begin position="589"/>
        <end position="595"/>
    </location>
</feature>
<keyword evidence="18 32" id="KW-0946">Virion</keyword>
<keyword evidence="14 32" id="KW-0812">Transmembrane</keyword>